<sequence length="281" mass="31497">MGHNDGDKVFRRGDIPLSEIPTTRTQQIGIAIIFLGTSLAFIMCIARVYSRYSKKQIGIDDWLVVVAMTIPINAFWDVSITPEHQIDGPAFYVSSAIITIFTDVLVLMIPFWIFLGLKMRLATKLGLIVVFLIGGIVTIVAILRVIQLYKGFYVKGYDARHSLNDVLSSIEVNLAIIASCGPALRPLFYRMFPRLFSGTSTNRAGTYNNTRSRYGNSTRREDSAAGVTSFNLKDMRRSRTQTEIRGYSPNGSEEEIMTYNGILLTTAVDIKYDESHSIDDR</sequence>
<dbReference type="Pfam" id="PF20684">
    <property type="entry name" value="Fung_rhodopsin"/>
    <property type="match status" value="1"/>
</dbReference>
<comment type="similarity">
    <text evidence="5">Belongs to the SAT4 family.</text>
</comment>
<keyword evidence="4 6" id="KW-0472">Membrane</keyword>
<protein>
    <recommendedName>
        <fullName evidence="7">Rhodopsin domain-containing protein</fullName>
    </recommendedName>
</protein>
<comment type="subcellular location">
    <subcellularLocation>
        <location evidence="1">Membrane</location>
        <topology evidence="1">Multi-pass membrane protein</topology>
    </subcellularLocation>
</comment>
<gene>
    <name evidence="8" type="ORF">FANTH_14497</name>
</gene>
<organism evidence="8 9">
    <name type="scientific">Fusarium anthophilum</name>
    <dbReference type="NCBI Taxonomy" id="48485"/>
    <lineage>
        <taxon>Eukaryota</taxon>
        <taxon>Fungi</taxon>
        <taxon>Dikarya</taxon>
        <taxon>Ascomycota</taxon>
        <taxon>Pezizomycotina</taxon>
        <taxon>Sordariomycetes</taxon>
        <taxon>Hypocreomycetidae</taxon>
        <taxon>Hypocreales</taxon>
        <taxon>Nectriaceae</taxon>
        <taxon>Fusarium</taxon>
        <taxon>Fusarium fujikuroi species complex</taxon>
    </lineage>
</organism>
<dbReference type="GO" id="GO:0016020">
    <property type="term" value="C:membrane"/>
    <property type="evidence" value="ECO:0007669"/>
    <property type="project" value="UniProtKB-SubCell"/>
</dbReference>
<feature type="transmembrane region" description="Helical" evidence="6">
    <location>
        <begin position="61"/>
        <end position="78"/>
    </location>
</feature>
<dbReference type="PANTHER" id="PTHR33048:SF47">
    <property type="entry name" value="INTEGRAL MEMBRANE PROTEIN-RELATED"/>
    <property type="match status" value="1"/>
</dbReference>
<evidence type="ECO:0000256" key="5">
    <source>
        <dbReference type="ARBA" id="ARBA00038359"/>
    </source>
</evidence>
<feature type="transmembrane region" description="Helical" evidence="6">
    <location>
        <begin position="28"/>
        <end position="49"/>
    </location>
</feature>
<evidence type="ECO:0000313" key="9">
    <source>
        <dbReference type="Proteomes" id="UP000573603"/>
    </source>
</evidence>
<feature type="transmembrane region" description="Helical" evidence="6">
    <location>
        <begin position="125"/>
        <end position="146"/>
    </location>
</feature>
<evidence type="ECO:0000256" key="4">
    <source>
        <dbReference type="ARBA" id="ARBA00023136"/>
    </source>
</evidence>
<dbReference type="Proteomes" id="UP000573603">
    <property type="component" value="Unassembled WGS sequence"/>
</dbReference>
<name>A0A8H4YI12_9HYPO</name>
<evidence type="ECO:0000313" key="8">
    <source>
        <dbReference type="EMBL" id="KAF5228462.1"/>
    </source>
</evidence>
<evidence type="ECO:0000256" key="1">
    <source>
        <dbReference type="ARBA" id="ARBA00004141"/>
    </source>
</evidence>
<feature type="transmembrane region" description="Helical" evidence="6">
    <location>
        <begin position="166"/>
        <end position="184"/>
    </location>
</feature>
<dbReference type="EMBL" id="JABEVY010000656">
    <property type="protein sequence ID" value="KAF5228462.1"/>
    <property type="molecule type" value="Genomic_DNA"/>
</dbReference>
<feature type="domain" description="Rhodopsin" evidence="7">
    <location>
        <begin position="70"/>
        <end position="189"/>
    </location>
</feature>
<dbReference type="PANTHER" id="PTHR33048">
    <property type="entry name" value="PTH11-LIKE INTEGRAL MEMBRANE PROTEIN (AFU_ORTHOLOGUE AFUA_5G11245)"/>
    <property type="match status" value="1"/>
</dbReference>
<accession>A0A8H4YI12</accession>
<keyword evidence="9" id="KW-1185">Reference proteome</keyword>
<dbReference type="InterPro" id="IPR049326">
    <property type="entry name" value="Rhodopsin_dom_fungi"/>
</dbReference>
<dbReference type="AlphaFoldDB" id="A0A8H4YI12"/>
<evidence type="ECO:0000256" key="6">
    <source>
        <dbReference type="SAM" id="Phobius"/>
    </source>
</evidence>
<comment type="caution">
    <text evidence="8">The sequence shown here is derived from an EMBL/GenBank/DDBJ whole genome shotgun (WGS) entry which is preliminary data.</text>
</comment>
<reference evidence="8 9" key="1">
    <citation type="journal article" date="2020" name="BMC Genomics">
        <title>Correction to: Identification and distribution of gene clusters required for synthesis of sphingolipid metabolism inhibitors in diverse species of the filamentous fungus Fusarium.</title>
        <authorList>
            <person name="Kim H.S."/>
            <person name="Lohmar J.M."/>
            <person name="Busman M."/>
            <person name="Brown D.W."/>
            <person name="Naumann T.A."/>
            <person name="Divon H.H."/>
            <person name="Lysoe E."/>
            <person name="Uhlig S."/>
            <person name="Proctor R.H."/>
        </authorList>
    </citation>
    <scope>NUCLEOTIDE SEQUENCE [LARGE SCALE GENOMIC DNA]</scope>
    <source>
        <strain evidence="8 9">NRRL 25214</strain>
    </source>
</reference>
<feature type="transmembrane region" description="Helical" evidence="6">
    <location>
        <begin position="90"/>
        <end position="113"/>
    </location>
</feature>
<keyword evidence="3 6" id="KW-1133">Transmembrane helix</keyword>
<evidence type="ECO:0000256" key="3">
    <source>
        <dbReference type="ARBA" id="ARBA00022989"/>
    </source>
</evidence>
<proteinExistence type="inferred from homology"/>
<evidence type="ECO:0000256" key="2">
    <source>
        <dbReference type="ARBA" id="ARBA00022692"/>
    </source>
</evidence>
<evidence type="ECO:0000259" key="7">
    <source>
        <dbReference type="Pfam" id="PF20684"/>
    </source>
</evidence>
<dbReference type="InterPro" id="IPR052337">
    <property type="entry name" value="SAT4-like"/>
</dbReference>
<keyword evidence="2 6" id="KW-0812">Transmembrane</keyword>